<dbReference type="RefSeq" id="WP_379045967.1">
    <property type="nucleotide sequence ID" value="NZ_JBHULZ010000026.1"/>
</dbReference>
<organism evidence="4 5">
    <name type="scientific">Mesonia sediminis</name>
    <dbReference type="NCBI Taxonomy" id="1703946"/>
    <lineage>
        <taxon>Bacteria</taxon>
        <taxon>Pseudomonadati</taxon>
        <taxon>Bacteroidota</taxon>
        <taxon>Flavobacteriia</taxon>
        <taxon>Flavobacteriales</taxon>
        <taxon>Flavobacteriaceae</taxon>
        <taxon>Mesonia</taxon>
    </lineage>
</organism>
<keyword evidence="5" id="KW-1185">Reference proteome</keyword>
<dbReference type="Pfam" id="PF07495">
    <property type="entry name" value="Y_Y_Y"/>
    <property type="match status" value="1"/>
</dbReference>
<dbReference type="PANTHER" id="PTHR34220">
    <property type="entry name" value="SENSOR HISTIDINE KINASE YPDA"/>
    <property type="match status" value="1"/>
</dbReference>
<comment type="caution">
    <text evidence="4">The sequence shown here is derived from an EMBL/GenBank/DDBJ whole genome shotgun (WGS) entry which is preliminary data.</text>
</comment>
<dbReference type="Pfam" id="PF06580">
    <property type="entry name" value="His_kinase"/>
    <property type="match status" value="1"/>
</dbReference>
<dbReference type="InterPro" id="IPR050640">
    <property type="entry name" value="Bact_2-comp_sensor_kinase"/>
</dbReference>
<evidence type="ECO:0000256" key="1">
    <source>
        <dbReference type="SAM" id="Phobius"/>
    </source>
</evidence>
<keyword evidence="1" id="KW-0472">Membrane</keyword>
<accession>A0ABW5SDF0</accession>
<dbReference type="EMBL" id="JBHULZ010000026">
    <property type="protein sequence ID" value="MFD2697675.1"/>
    <property type="molecule type" value="Genomic_DNA"/>
</dbReference>
<dbReference type="Gene3D" id="2.130.10.10">
    <property type="entry name" value="YVTN repeat-like/Quinoprotein amine dehydrogenase"/>
    <property type="match status" value="2"/>
</dbReference>
<keyword evidence="4" id="KW-0418">Kinase</keyword>
<proteinExistence type="predicted"/>
<dbReference type="Gene3D" id="2.60.40.10">
    <property type="entry name" value="Immunoglobulins"/>
    <property type="match status" value="1"/>
</dbReference>
<evidence type="ECO:0000259" key="3">
    <source>
        <dbReference type="Pfam" id="PF07495"/>
    </source>
</evidence>
<reference evidence="5" key="1">
    <citation type="journal article" date="2019" name="Int. J. Syst. Evol. Microbiol.">
        <title>The Global Catalogue of Microorganisms (GCM) 10K type strain sequencing project: providing services to taxonomists for standard genome sequencing and annotation.</title>
        <authorList>
            <consortium name="The Broad Institute Genomics Platform"/>
            <consortium name="The Broad Institute Genome Sequencing Center for Infectious Disease"/>
            <person name="Wu L."/>
            <person name="Ma J."/>
        </authorList>
    </citation>
    <scope>NUCLEOTIDE SEQUENCE [LARGE SCALE GENOMIC DNA]</scope>
    <source>
        <strain evidence="5">KCTC 42255</strain>
    </source>
</reference>
<dbReference type="InterPro" id="IPR013783">
    <property type="entry name" value="Ig-like_fold"/>
</dbReference>
<dbReference type="PANTHER" id="PTHR34220:SF7">
    <property type="entry name" value="SENSOR HISTIDINE KINASE YPDA"/>
    <property type="match status" value="1"/>
</dbReference>
<keyword evidence="4" id="KW-0808">Transferase</keyword>
<keyword evidence="1" id="KW-0812">Transmembrane</keyword>
<dbReference type="InterPro" id="IPR010559">
    <property type="entry name" value="Sig_transdc_His_kin_internal"/>
</dbReference>
<evidence type="ECO:0000313" key="4">
    <source>
        <dbReference type="EMBL" id="MFD2697675.1"/>
    </source>
</evidence>
<name>A0ABW5SDF0_9FLAO</name>
<dbReference type="InterPro" id="IPR011047">
    <property type="entry name" value="Quinoprotein_ADH-like_sf"/>
</dbReference>
<feature type="domain" description="Signal transduction histidine kinase internal region" evidence="2">
    <location>
        <begin position="759"/>
        <end position="837"/>
    </location>
</feature>
<dbReference type="SUPFAM" id="SSF55874">
    <property type="entry name" value="ATPase domain of HSP90 chaperone/DNA topoisomerase II/histidine kinase"/>
    <property type="match status" value="1"/>
</dbReference>
<dbReference type="GO" id="GO:0016301">
    <property type="term" value="F:kinase activity"/>
    <property type="evidence" value="ECO:0007669"/>
    <property type="project" value="UniProtKB-KW"/>
</dbReference>
<keyword evidence="1" id="KW-1133">Transmembrane helix</keyword>
<evidence type="ECO:0000259" key="2">
    <source>
        <dbReference type="Pfam" id="PF06580"/>
    </source>
</evidence>
<dbReference type="InterPro" id="IPR015943">
    <property type="entry name" value="WD40/YVTN_repeat-like_dom_sf"/>
</dbReference>
<feature type="domain" description="Two component regulator three Y" evidence="3">
    <location>
        <begin position="646"/>
        <end position="706"/>
    </location>
</feature>
<dbReference type="Gene3D" id="3.30.565.10">
    <property type="entry name" value="Histidine kinase-like ATPase, C-terminal domain"/>
    <property type="match status" value="1"/>
</dbReference>
<feature type="transmembrane region" description="Helical" evidence="1">
    <location>
        <begin position="714"/>
        <end position="731"/>
    </location>
</feature>
<dbReference type="InterPro" id="IPR036890">
    <property type="entry name" value="HATPase_C_sf"/>
</dbReference>
<sequence>MKKTIVLITFFFSIILVQAQEPSYFSLQTLNTLPDQTFYDIIEDDEKNIWLSANKGLYKLTGKNLDYINSSQQKGKTVFSLIQSNGSIYGINLYGQLLRSQHDSLMVVADLSEKLKGKLAQLYEHQEHIYALSQAGLSSLHLPTQTLEQINLDLVLTSAQNPNTRTIYYLTNTHQLKAIKNNQLKVIPHLPIASQQNNIKNLNLFYINNKLYLFYVQNGKLIYLSYDESQQAFINKVSIEGLENLEIRHIKSIGNDIYFSTNRGLFIAQSSNSGFKLKQHLFKDFSLSKTLFDFQGNIWVTTLKNGVFIIPKNHYYQYDLKLKNREYISALAKGKGNNLFVGTNFGNIFYGNVQNGFNRLNIKNTHKVEAIFYDNLIDRLVISLKDADGFVYQLKLARREDLKNQIKSSKGLLKAFGGLVNLSFKASYFYADITKPDQRRILNDKRAKNAFFDSTNQRLYISYIDGTRVYDNNFNSEYLSYKNNTIPTSAINKYKDSILLATNQEILKVNHTQLEAFISQDQLFFKNGILDFAVDNEDGIWVLSLEGLQCYQNKEILYEKTFFNDFHGHSLNNLFYLDNHLYFKGNQKLIYLPTNVKSHYASLESPRIKSLKIDGKNQAITHEIELEPEAQLLEIQLYTPGLQLTQETNYLYNLNQEKAIWQETSSGSSNLNFSNLPSGSYQLSIKSKDQFNRTSQEELCLNLIIKPHFYEQNWFYALCILVLGFSLYGLHHWQLNRKAKKAHKEIKSLKIQNKINALSLENLRSQMNPHFIFNALNAIQEFIVSNEKKLASNYLVKFSRLIRLYLEHAQQDKISLTEEIEALKLYIALEKLRFENEIDVQIEIDSSLNLQAIQVPSIFIQPYVENAFKHGLLHVSGSKKLHIVIKKFKESFISCIIEDNGIGRDAANKLYANKTKPHTSFALKANQRRVALYNQINPYPITVKITDLGSSAVPKGTRVEILFPINN</sequence>
<evidence type="ECO:0000313" key="5">
    <source>
        <dbReference type="Proteomes" id="UP001597357"/>
    </source>
</evidence>
<dbReference type="InterPro" id="IPR011123">
    <property type="entry name" value="Y_Y_Y"/>
</dbReference>
<gene>
    <name evidence="4" type="ORF">ACFSQ0_06690</name>
</gene>
<protein>
    <submittedName>
        <fullName evidence="4">Histidine kinase</fullName>
    </submittedName>
</protein>
<dbReference type="Proteomes" id="UP001597357">
    <property type="component" value="Unassembled WGS sequence"/>
</dbReference>
<dbReference type="SUPFAM" id="SSF50998">
    <property type="entry name" value="Quinoprotein alcohol dehydrogenase-like"/>
    <property type="match status" value="1"/>
</dbReference>